<dbReference type="PANTHER" id="PTHR36438:SF1">
    <property type="entry name" value="IRON-SULFUR CLUSTER REPAIR PROTEIN YTFE"/>
    <property type="match status" value="1"/>
</dbReference>
<comment type="caution">
    <text evidence="2">The sequence shown here is derived from an EMBL/GenBank/DDBJ whole genome shotgun (WGS) entry which is preliminary data.</text>
</comment>
<proteinExistence type="predicted"/>
<dbReference type="EMBL" id="JACHOC010000001">
    <property type="protein sequence ID" value="MBB4620967.1"/>
    <property type="molecule type" value="Genomic_DNA"/>
</dbReference>
<name>A0ABR6KJ77_9BACT</name>
<comment type="subcellular location">
    <subcellularLocation>
        <location evidence="1">Cytoplasm</location>
    </subcellularLocation>
</comment>
<dbReference type="PANTHER" id="PTHR36438">
    <property type="entry name" value="IRON-SULFUR CLUSTER REPAIR PROTEIN YTFE"/>
    <property type="match status" value="1"/>
</dbReference>
<sequence>MPLVYPNMQMSEVVEEHPSLIPVINRFGIRLGLGDKSVKTICDEYQLDTDFLLTVINTFLNEEYFPERKLQTFHTSQIIDYLTKTNQYYLRYQLPNIERHLTSFISMSTPGNNTLNLIGKFFSSFKEELTARIEKDDKVWFPYCQALSEKINGCQASDETGVLQLSGEQRLEDPIEALLSDLKGIMVKHLSGDYNENLCYAVIFGISSLEKDIKQHNRIRYRILTPMVSAMEKLCK</sequence>
<evidence type="ECO:0000313" key="2">
    <source>
        <dbReference type="EMBL" id="MBB4620967.1"/>
    </source>
</evidence>
<keyword evidence="3" id="KW-1185">Reference proteome</keyword>
<dbReference type="InterPro" id="IPR019903">
    <property type="entry name" value="RIC_family"/>
</dbReference>
<organism evidence="2 3">
    <name type="scientific">Parabacteroides faecis</name>
    <dbReference type="NCBI Taxonomy" id="1217282"/>
    <lineage>
        <taxon>Bacteria</taxon>
        <taxon>Pseudomonadati</taxon>
        <taxon>Bacteroidota</taxon>
        <taxon>Bacteroidia</taxon>
        <taxon>Bacteroidales</taxon>
        <taxon>Tannerellaceae</taxon>
        <taxon>Parabacteroides</taxon>
    </lineage>
</organism>
<evidence type="ECO:0000256" key="1">
    <source>
        <dbReference type="ARBA" id="ARBA00004496"/>
    </source>
</evidence>
<reference evidence="2 3" key="1">
    <citation type="submission" date="2020-08" db="EMBL/GenBank/DDBJ databases">
        <title>Genomic Encyclopedia of Type Strains, Phase IV (KMG-IV): sequencing the most valuable type-strain genomes for metagenomic binning, comparative biology and taxonomic classification.</title>
        <authorList>
            <person name="Goeker M."/>
        </authorList>
    </citation>
    <scope>NUCLEOTIDE SEQUENCE [LARGE SCALE GENOMIC DNA]</scope>
    <source>
        <strain evidence="2 3">DSM 102983</strain>
    </source>
</reference>
<accession>A0ABR6KJ77</accession>
<protein>
    <submittedName>
        <fullName evidence="2">Regulator of cell morphogenesis and NO signaling</fullName>
    </submittedName>
</protein>
<gene>
    <name evidence="2" type="ORF">GGQ57_000841</name>
</gene>
<dbReference type="Proteomes" id="UP000533637">
    <property type="component" value="Unassembled WGS sequence"/>
</dbReference>
<evidence type="ECO:0000313" key="3">
    <source>
        <dbReference type="Proteomes" id="UP000533637"/>
    </source>
</evidence>